<proteinExistence type="predicted"/>
<feature type="compositionally biased region" description="Polar residues" evidence="1">
    <location>
        <begin position="8"/>
        <end position="20"/>
    </location>
</feature>
<organism evidence="2 3">
    <name type="scientific">Araneus ventricosus</name>
    <name type="common">Orbweaver spider</name>
    <name type="synonym">Epeira ventricosa</name>
    <dbReference type="NCBI Taxonomy" id="182803"/>
    <lineage>
        <taxon>Eukaryota</taxon>
        <taxon>Metazoa</taxon>
        <taxon>Ecdysozoa</taxon>
        <taxon>Arthropoda</taxon>
        <taxon>Chelicerata</taxon>
        <taxon>Arachnida</taxon>
        <taxon>Araneae</taxon>
        <taxon>Araneomorphae</taxon>
        <taxon>Entelegynae</taxon>
        <taxon>Araneoidea</taxon>
        <taxon>Araneidae</taxon>
        <taxon>Araneus</taxon>
    </lineage>
</organism>
<comment type="caution">
    <text evidence="2">The sequence shown here is derived from an EMBL/GenBank/DDBJ whole genome shotgun (WGS) entry which is preliminary data.</text>
</comment>
<accession>A0A4Y2INH1</accession>
<feature type="region of interest" description="Disordered" evidence="1">
    <location>
        <begin position="1"/>
        <end position="22"/>
    </location>
</feature>
<dbReference type="Proteomes" id="UP000499080">
    <property type="component" value="Unassembled WGS sequence"/>
</dbReference>
<sequence length="151" mass="17190">MWPDGFNVHQTPLHESSSVESCFEPKTIQPRGRDLTNRPLRHLKRTGMCVSRVNSKRFGLGNDFIFNKGRGSLVVRSRLWGRRAPGSKPDSTEDPPCIEPVARYIIRSCQTPSRWCGVEVWRGRGQLRCRPRHLTAVQNDEVCPKTAPVLL</sequence>
<gene>
    <name evidence="2" type="ORF">AVEN_260452_1</name>
</gene>
<evidence type="ECO:0000313" key="2">
    <source>
        <dbReference type="EMBL" id="GBM78526.1"/>
    </source>
</evidence>
<dbReference type="AlphaFoldDB" id="A0A4Y2INH1"/>
<protein>
    <submittedName>
        <fullName evidence="2">Uncharacterized protein</fullName>
    </submittedName>
</protein>
<reference evidence="2 3" key="1">
    <citation type="journal article" date="2019" name="Sci. Rep.">
        <title>Orb-weaving spider Araneus ventricosus genome elucidates the spidroin gene catalogue.</title>
        <authorList>
            <person name="Kono N."/>
            <person name="Nakamura H."/>
            <person name="Ohtoshi R."/>
            <person name="Moran D.A.P."/>
            <person name="Shinohara A."/>
            <person name="Yoshida Y."/>
            <person name="Fujiwara M."/>
            <person name="Mori M."/>
            <person name="Tomita M."/>
            <person name="Arakawa K."/>
        </authorList>
    </citation>
    <scope>NUCLEOTIDE SEQUENCE [LARGE SCALE GENOMIC DNA]</scope>
</reference>
<evidence type="ECO:0000313" key="3">
    <source>
        <dbReference type="Proteomes" id="UP000499080"/>
    </source>
</evidence>
<name>A0A4Y2INH1_ARAVE</name>
<evidence type="ECO:0000256" key="1">
    <source>
        <dbReference type="SAM" id="MobiDB-lite"/>
    </source>
</evidence>
<dbReference type="EMBL" id="BGPR01002758">
    <property type="protein sequence ID" value="GBM78526.1"/>
    <property type="molecule type" value="Genomic_DNA"/>
</dbReference>
<keyword evidence="3" id="KW-1185">Reference proteome</keyword>